<dbReference type="eggNOG" id="COG2226">
    <property type="taxonomic scope" value="Bacteria"/>
</dbReference>
<dbReference type="Pfam" id="PF13649">
    <property type="entry name" value="Methyltransf_25"/>
    <property type="match status" value="1"/>
</dbReference>
<proteinExistence type="predicted"/>
<dbReference type="GO" id="GO:0032259">
    <property type="term" value="P:methylation"/>
    <property type="evidence" value="ECO:0007669"/>
    <property type="project" value="UniProtKB-KW"/>
</dbReference>
<dbReference type="Proteomes" id="UP000008204">
    <property type="component" value="Chromosome"/>
</dbReference>
<dbReference type="SUPFAM" id="SSF53335">
    <property type="entry name" value="S-adenosyl-L-methionine-dependent methyltransferases"/>
    <property type="match status" value="1"/>
</dbReference>
<accession>B7K3C7</accession>
<dbReference type="InterPro" id="IPR041698">
    <property type="entry name" value="Methyltransf_25"/>
</dbReference>
<dbReference type="RefSeq" id="WP_012593724.1">
    <property type="nucleotide sequence ID" value="NC_011726.1"/>
</dbReference>
<dbReference type="Gene3D" id="3.40.50.150">
    <property type="entry name" value="Vaccinia Virus protein VP39"/>
    <property type="match status" value="1"/>
</dbReference>
<dbReference type="STRING" id="41431.PCC8801_0349"/>
<dbReference type="GO" id="GO:0008168">
    <property type="term" value="F:methyltransferase activity"/>
    <property type="evidence" value="ECO:0007669"/>
    <property type="project" value="UniProtKB-KW"/>
</dbReference>
<keyword evidence="3" id="KW-1185">Reference proteome</keyword>
<name>B7K3C7_RIPO1</name>
<keyword evidence="2" id="KW-0808">Transferase</keyword>
<evidence type="ECO:0000313" key="2">
    <source>
        <dbReference type="EMBL" id="ACK64447.1"/>
    </source>
</evidence>
<protein>
    <submittedName>
        <fullName evidence="2">Methyltransferase type 11</fullName>
    </submittedName>
</protein>
<dbReference type="Gene3D" id="1.10.8.900">
    <property type="match status" value="1"/>
</dbReference>
<dbReference type="CDD" id="cd02440">
    <property type="entry name" value="AdoMet_MTases"/>
    <property type="match status" value="1"/>
</dbReference>
<dbReference type="AlphaFoldDB" id="B7K3C7"/>
<reference evidence="3" key="1">
    <citation type="journal article" date="2011" name="MBio">
        <title>Novel metabolic attributes of the genus Cyanothece, comprising a group of unicellular nitrogen-fixing Cyanobacteria.</title>
        <authorList>
            <person name="Bandyopadhyay A."/>
            <person name="Elvitigala T."/>
            <person name="Welsh E."/>
            <person name="Stockel J."/>
            <person name="Liberton M."/>
            <person name="Min H."/>
            <person name="Sherman L.A."/>
            <person name="Pakrasi H.B."/>
        </authorList>
    </citation>
    <scope>NUCLEOTIDE SEQUENCE [LARGE SCALE GENOMIC DNA]</scope>
    <source>
        <strain evidence="3">PCC 8801</strain>
    </source>
</reference>
<sequence>MSDSTLKSSHASFKDQAQSYDLRVGLSPECCCAIAEKIVAIADLKPGDLIVEIGAGTGMIGQWLIASPYQYLGFDLSSEMLDIFRQKLPVQPDNCRLLQADGNDPWPVANGTAKVIFSSRTIHLLNEEHIIKESFRVAHREGAVLLLGSIQRDREGMKAKMRQEMQRRLQENGFPQRKKESKHQRLQELFSQPGIKRIDPLEVFRWTVVSTPQHSLTRWQEKAGIGGIEPSISVKETLLNELETWAKNTFGSLDQPIESEEAYILEGFWLYPQE</sequence>
<evidence type="ECO:0000259" key="1">
    <source>
        <dbReference type="Pfam" id="PF13649"/>
    </source>
</evidence>
<dbReference type="OrthoDB" id="527546at2"/>
<gene>
    <name evidence="2" type="ordered locus">PCC8801_0349</name>
</gene>
<feature type="domain" description="Methyltransferase" evidence="1">
    <location>
        <begin position="50"/>
        <end position="142"/>
    </location>
</feature>
<dbReference type="EMBL" id="CP001287">
    <property type="protein sequence ID" value="ACK64447.1"/>
    <property type="molecule type" value="Genomic_DNA"/>
</dbReference>
<keyword evidence="2" id="KW-0489">Methyltransferase</keyword>
<dbReference type="KEGG" id="cyp:PCC8801_0349"/>
<dbReference type="HOGENOM" id="CLU_1014593_0_0_3"/>
<evidence type="ECO:0000313" key="3">
    <source>
        <dbReference type="Proteomes" id="UP000008204"/>
    </source>
</evidence>
<dbReference type="InterPro" id="IPR029063">
    <property type="entry name" value="SAM-dependent_MTases_sf"/>
</dbReference>
<organism evidence="2 3">
    <name type="scientific">Rippkaea orientalis (strain PCC 8801 / RF-1)</name>
    <name type="common">Cyanothece sp. (strain PCC 8801)</name>
    <dbReference type="NCBI Taxonomy" id="41431"/>
    <lineage>
        <taxon>Bacteria</taxon>
        <taxon>Bacillati</taxon>
        <taxon>Cyanobacteriota</taxon>
        <taxon>Cyanophyceae</taxon>
        <taxon>Oscillatoriophycideae</taxon>
        <taxon>Chroococcales</taxon>
        <taxon>Aphanothecaceae</taxon>
        <taxon>Rippkaea</taxon>
        <taxon>Rippkaea orientalis</taxon>
    </lineage>
</organism>